<gene>
    <name evidence="4" type="ORF">FEM03_09695</name>
</gene>
<sequence length="1136" mass="124378">MTTPLPPILEEKLAAFRRRVWLIKLTEGLLAGLFGLALSYLLVFVLDRFFETPTSVRLAILLTGTSVLALGLPLKWHRWVWRQRKLEDAARLIRKKFPRLGDQLLGLVELAHLESGQGGRSETLVRAAMQQTAEAVKDRDFTEAVPHARHRPWAFACTALLAIAIAALILVPDAARNALARWLTPWQNIERYTFARVEKLPSTLVVPIAENFDLNIQLAANTQWTPQSANARIPNQPTLTAGLDPKKTYPFTFPAQKADTTLSLRLGDIRQTLQLHPRPRPELTHLTAHLRLPSYLQYKTEPQQEIHSGTFTLLRGTEAAIEATASRDLAHAEMDGQIQTVKAATIRTSYRQIENPTQHQLTWRDQHGLTPREPLTLTLNPTEDQPPKVNARRDSNEQVILETETITLDLNINDDYGVREAGLEWQGLSPAPDGKTLTGSKITGGGNPEARQFETRATFSPARDKVPPQTIELRAWATDYLPDRPRTRSTPFLLHILNPTDHALWLTDQFSRWLQVARESYDREQQLHETNRELRALSPSELDRPENRRRAQQQAAAETANANRLDQLTDSGRDLVKQATRNPEFDGARLESLATLLKSLDSIAETRMPSVADLLKQSSTAPTKPSSSSSSSPPKPSPTDSATKPDSSSAPTDPNSPQSPSPVKSSSSSLSSSSPKNDPQTPQSPSKPSDPDTQSSPSPSPTPPQPPSPSLPPDKLASHTQTPPPPTPPSPPKPPTPPKFSLPKTTLGAAPGDAPPPPPESPAQRAMENAVTEQKDLLEEFAKVTDQLSEILSSLEASTFVKRLKAASKKQLTISTDLNQKTLTAFGLTTNPTPANATPIVTRQKTEAETVRIIQSDLEAFQQRKPDLHFRKVLDQMRETEIVRALSQTPERTEKNLSGQSIVSAEHWADILDRWAEEMVAASNCSNCSAASGPSLPPEIVLKVMQALRDEMNLRDETRELDTAKSALSAELYVQSAAQLTKKQQAIRDLTHSAIDDINALPRAKQNFEKELALLTRVTFVMTEARDLLAKPDTGAPTVAAETEAIELLLQAQRQPPGGGGGGGGDPGGGGTAQSASATALSELGPGSDAKAQPVQREVKQSTGKAGREFPEEFKNGLDTYFNTLESSPEADAQAP</sequence>
<dbReference type="PANTHER" id="PTHR13037">
    <property type="entry name" value="FORMIN"/>
    <property type="match status" value="1"/>
</dbReference>
<organism evidence="4 5">
    <name type="scientific">Phragmitibacter flavus</name>
    <dbReference type="NCBI Taxonomy" id="2576071"/>
    <lineage>
        <taxon>Bacteria</taxon>
        <taxon>Pseudomonadati</taxon>
        <taxon>Verrucomicrobiota</taxon>
        <taxon>Verrucomicrobiia</taxon>
        <taxon>Verrucomicrobiales</taxon>
        <taxon>Verrucomicrobiaceae</taxon>
        <taxon>Phragmitibacter</taxon>
    </lineage>
</organism>
<dbReference type="EMBL" id="VAUV01000006">
    <property type="protein sequence ID" value="TLD71169.1"/>
    <property type="molecule type" value="Genomic_DNA"/>
</dbReference>
<feature type="transmembrane region" description="Helical" evidence="3">
    <location>
        <begin position="21"/>
        <end position="46"/>
    </location>
</feature>
<dbReference type="PANTHER" id="PTHR13037:SF24">
    <property type="entry name" value="POLYCOMB PROTEIN PCL-RELATED"/>
    <property type="match status" value="1"/>
</dbReference>
<evidence type="ECO:0000256" key="2">
    <source>
        <dbReference type="SAM" id="MobiDB-lite"/>
    </source>
</evidence>
<dbReference type="Proteomes" id="UP000306196">
    <property type="component" value="Unassembled WGS sequence"/>
</dbReference>
<keyword evidence="1" id="KW-0945">Host-virus interaction</keyword>
<protein>
    <recommendedName>
        <fullName evidence="6">DUF4175 family protein</fullName>
    </recommendedName>
</protein>
<comment type="caution">
    <text evidence="4">The sequence shown here is derived from an EMBL/GenBank/DDBJ whole genome shotgun (WGS) entry which is preliminary data.</text>
</comment>
<feature type="compositionally biased region" description="Low complexity" evidence="2">
    <location>
        <begin position="741"/>
        <end position="752"/>
    </location>
</feature>
<feature type="transmembrane region" description="Helical" evidence="3">
    <location>
        <begin position="58"/>
        <end position="76"/>
    </location>
</feature>
<keyword evidence="3" id="KW-0472">Membrane</keyword>
<dbReference type="RefSeq" id="WP_138086006.1">
    <property type="nucleotide sequence ID" value="NZ_VAUV01000006.1"/>
</dbReference>
<feature type="region of interest" description="Disordered" evidence="2">
    <location>
        <begin position="616"/>
        <end position="770"/>
    </location>
</feature>
<accession>A0A5R8KHS8</accession>
<evidence type="ECO:0000256" key="1">
    <source>
        <dbReference type="ARBA" id="ARBA00022581"/>
    </source>
</evidence>
<dbReference type="OrthoDB" id="178839at2"/>
<evidence type="ECO:0008006" key="6">
    <source>
        <dbReference type="Google" id="ProtNLM"/>
    </source>
</evidence>
<evidence type="ECO:0000313" key="5">
    <source>
        <dbReference type="Proteomes" id="UP000306196"/>
    </source>
</evidence>
<evidence type="ECO:0000313" key="4">
    <source>
        <dbReference type="EMBL" id="TLD71169.1"/>
    </source>
</evidence>
<dbReference type="AlphaFoldDB" id="A0A5R8KHS8"/>
<feature type="compositionally biased region" description="Pro residues" evidence="2">
    <location>
        <begin position="698"/>
        <end position="712"/>
    </location>
</feature>
<keyword evidence="5" id="KW-1185">Reference proteome</keyword>
<feature type="compositionally biased region" description="Pro residues" evidence="2">
    <location>
        <begin position="722"/>
        <end position="740"/>
    </location>
</feature>
<proteinExistence type="predicted"/>
<feature type="transmembrane region" description="Helical" evidence="3">
    <location>
        <begin position="153"/>
        <end position="171"/>
    </location>
</feature>
<feature type="region of interest" description="Disordered" evidence="2">
    <location>
        <begin position="427"/>
        <end position="448"/>
    </location>
</feature>
<feature type="compositionally biased region" description="Low complexity" evidence="2">
    <location>
        <begin position="552"/>
        <end position="564"/>
    </location>
</feature>
<feature type="region of interest" description="Disordered" evidence="2">
    <location>
        <begin position="1053"/>
        <end position="1136"/>
    </location>
</feature>
<reference evidence="4 5" key="1">
    <citation type="submission" date="2019-05" db="EMBL/GenBank/DDBJ databases">
        <title>Verrucobacter flavum gen. nov., sp. nov. a new member of the family Verrucomicrobiaceae.</title>
        <authorList>
            <person name="Szuroczki S."/>
            <person name="Abbaszade G."/>
            <person name="Szabo A."/>
            <person name="Felfoldi T."/>
            <person name="Schumann P."/>
            <person name="Boka K."/>
            <person name="Keki Z."/>
            <person name="Toumi M."/>
            <person name="Toth E."/>
        </authorList>
    </citation>
    <scope>NUCLEOTIDE SEQUENCE [LARGE SCALE GENOMIC DNA]</scope>
    <source>
        <strain evidence="4 5">MG-N-17</strain>
    </source>
</reference>
<evidence type="ECO:0000256" key="3">
    <source>
        <dbReference type="SAM" id="Phobius"/>
    </source>
</evidence>
<feature type="compositionally biased region" description="Basic and acidic residues" evidence="2">
    <location>
        <begin position="1106"/>
        <end position="1116"/>
    </location>
</feature>
<keyword evidence="3" id="KW-1133">Transmembrane helix</keyword>
<feature type="compositionally biased region" description="Low complexity" evidence="2">
    <location>
        <begin position="655"/>
        <end position="697"/>
    </location>
</feature>
<keyword evidence="3" id="KW-0812">Transmembrane</keyword>
<feature type="compositionally biased region" description="Basic and acidic residues" evidence="2">
    <location>
        <begin position="527"/>
        <end position="549"/>
    </location>
</feature>
<feature type="compositionally biased region" description="Low complexity" evidence="2">
    <location>
        <begin position="618"/>
        <end position="645"/>
    </location>
</feature>
<name>A0A5R8KHS8_9BACT</name>
<feature type="compositionally biased region" description="Gly residues" evidence="2">
    <location>
        <begin position="1057"/>
        <end position="1072"/>
    </location>
</feature>
<feature type="region of interest" description="Disordered" evidence="2">
    <location>
        <begin position="527"/>
        <end position="570"/>
    </location>
</feature>